<dbReference type="Pfam" id="PF02622">
    <property type="entry name" value="DUF179"/>
    <property type="match status" value="1"/>
</dbReference>
<dbReference type="InterPro" id="IPR003774">
    <property type="entry name" value="AlgH-like"/>
</dbReference>
<gene>
    <name evidence="1" type="ORF">PCAR00345_LOCUS6465</name>
</gene>
<dbReference type="PANTHER" id="PTHR31984:SF17">
    <property type="entry name" value="TRANSCRIPTIONAL REGULATOR"/>
    <property type="match status" value="1"/>
</dbReference>
<dbReference type="AlphaFoldDB" id="A0A7S4EUW5"/>
<evidence type="ECO:0000313" key="1">
    <source>
        <dbReference type="EMBL" id="CAE0753878.1"/>
    </source>
</evidence>
<name>A0A7S4EUW5_CHRCT</name>
<dbReference type="PANTHER" id="PTHR31984">
    <property type="entry name" value="TRANSPORTER, PUTATIVE (DUF179)-RELATED"/>
    <property type="match status" value="1"/>
</dbReference>
<dbReference type="SUPFAM" id="SSF143456">
    <property type="entry name" value="VC0467-like"/>
    <property type="match status" value="1"/>
</dbReference>
<sequence>MHGLIQVHANAACCALFFFWACIGPLRLCRICVAEVVLLLGAEGGRAQGVVLNRPFARRVDGELAQLLLKGELSAVEAESMVVDFVRAFGRDAAVYYGGPDAQAEGGTLVHGFAELEGAQEIASGTRIYRGGAVGAIRKVLAGEASPLDFRWFIGRHDALSTSDAAWASVACARSLALKQCLGLPKPLWHEVLELCGGELAIWSEIELTQRTDLEPS</sequence>
<dbReference type="Gene3D" id="3.40.1740.10">
    <property type="entry name" value="VC0467-like"/>
    <property type="match status" value="1"/>
</dbReference>
<protein>
    <submittedName>
        <fullName evidence="1">Uncharacterized protein</fullName>
    </submittedName>
</protein>
<dbReference type="EMBL" id="HBIZ01010885">
    <property type="protein sequence ID" value="CAE0753878.1"/>
    <property type="molecule type" value="Transcribed_RNA"/>
</dbReference>
<organism evidence="1">
    <name type="scientific">Chrysotila carterae</name>
    <name type="common">Marine alga</name>
    <name type="synonym">Syracosphaera carterae</name>
    <dbReference type="NCBI Taxonomy" id="13221"/>
    <lineage>
        <taxon>Eukaryota</taxon>
        <taxon>Haptista</taxon>
        <taxon>Haptophyta</taxon>
        <taxon>Prymnesiophyceae</taxon>
        <taxon>Isochrysidales</taxon>
        <taxon>Isochrysidaceae</taxon>
        <taxon>Chrysotila</taxon>
    </lineage>
</organism>
<proteinExistence type="predicted"/>
<accession>A0A7S4EUW5</accession>
<reference evidence="1" key="1">
    <citation type="submission" date="2021-01" db="EMBL/GenBank/DDBJ databases">
        <authorList>
            <person name="Corre E."/>
            <person name="Pelletier E."/>
            <person name="Niang G."/>
            <person name="Scheremetjew M."/>
            <person name="Finn R."/>
            <person name="Kale V."/>
            <person name="Holt S."/>
            <person name="Cochrane G."/>
            <person name="Meng A."/>
            <person name="Brown T."/>
            <person name="Cohen L."/>
        </authorList>
    </citation>
    <scope>NUCLEOTIDE SEQUENCE</scope>
    <source>
        <strain evidence="1">CCMP645</strain>
    </source>
</reference>